<comment type="caution">
    <text evidence="8">The sequence shown here is derived from an EMBL/GenBank/DDBJ whole genome shotgun (WGS) entry which is preliminary data.</text>
</comment>
<dbReference type="EMBL" id="BSSV01000001">
    <property type="protein sequence ID" value="GLX84388.1"/>
    <property type="molecule type" value="Genomic_DNA"/>
</dbReference>
<dbReference type="Gene3D" id="2.60.40.60">
    <property type="entry name" value="Cadherins"/>
    <property type="match status" value="1"/>
</dbReference>
<accession>A0ABQ6H8D1</accession>
<evidence type="ECO:0000256" key="4">
    <source>
        <dbReference type="ARBA" id="ARBA00022825"/>
    </source>
</evidence>
<keyword evidence="9" id="KW-1185">Reference proteome</keyword>
<evidence type="ECO:0000313" key="9">
    <source>
        <dbReference type="Proteomes" id="UP001157134"/>
    </source>
</evidence>
<dbReference type="Gene3D" id="3.40.50.200">
    <property type="entry name" value="Peptidase S8/S53 domain"/>
    <property type="match status" value="1"/>
</dbReference>
<dbReference type="SUPFAM" id="SSF49313">
    <property type="entry name" value="Cadherin-like"/>
    <property type="match status" value="1"/>
</dbReference>
<dbReference type="PANTHER" id="PTHR43806">
    <property type="entry name" value="PEPTIDASE S8"/>
    <property type="match status" value="1"/>
</dbReference>
<name>A0ABQ6H8D1_9GAMM</name>
<dbReference type="PROSITE" id="PS51892">
    <property type="entry name" value="SUBTILASE"/>
    <property type="match status" value="1"/>
</dbReference>
<dbReference type="InterPro" id="IPR015919">
    <property type="entry name" value="Cadherin-like_sf"/>
</dbReference>
<dbReference type="InterPro" id="IPR036852">
    <property type="entry name" value="Peptidase_S8/S53_dom_sf"/>
</dbReference>
<dbReference type="InterPro" id="IPR013783">
    <property type="entry name" value="Ig-like_fold"/>
</dbReference>
<keyword evidence="3" id="KW-0378">Hydrolase</keyword>
<keyword evidence="6" id="KW-0732">Signal</keyword>
<dbReference type="InterPro" id="IPR002126">
    <property type="entry name" value="Cadherin-like_dom"/>
</dbReference>
<proteinExistence type="inferred from homology"/>
<dbReference type="InterPro" id="IPR000209">
    <property type="entry name" value="Peptidase_S8/S53_dom"/>
</dbReference>
<dbReference type="CDD" id="cd11304">
    <property type="entry name" value="Cadherin_repeat"/>
    <property type="match status" value="1"/>
</dbReference>
<evidence type="ECO:0000256" key="5">
    <source>
        <dbReference type="PROSITE-ProRule" id="PRU01240"/>
    </source>
</evidence>
<dbReference type="Pfam" id="PF00082">
    <property type="entry name" value="Peptidase_S8"/>
    <property type="match status" value="1"/>
</dbReference>
<evidence type="ECO:0000256" key="3">
    <source>
        <dbReference type="ARBA" id="ARBA00022801"/>
    </source>
</evidence>
<keyword evidence="2" id="KW-0645">Protease</keyword>
<dbReference type="InterPro" id="IPR050131">
    <property type="entry name" value="Peptidase_S8_subtilisin-like"/>
</dbReference>
<evidence type="ECO:0000256" key="1">
    <source>
        <dbReference type="ARBA" id="ARBA00011073"/>
    </source>
</evidence>
<dbReference type="Proteomes" id="UP001157134">
    <property type="component" value="Unassembled WGS sequence"/>
</dbReference>
<dbReference type="Gene3D" id="2.60.40.10">
    <property type="entry name" value="Immunoglobulins"/>
    <property type="match status" value="1"/>
</dbReference>
<comment type="caution">
    <text evidence="5">Lacks conserved residue(s) required for the propagation of feature annotation.</text>
</comment>
<keyword evidence="4" id="KW-0720">Serine protease</keyword>
<dbReference type="PANTHER" id="PTHR43806:SF11">
    <property type="entry name" value="CEREVISIN-RELATED"/>
    <property type="match status" value="1"/>
</dbReference>
<sequence>MRFNKSALALCISGALLTGNVIADTSAHAESRVGFKQTQAQTVEFTVHLSHAPALNNYVKGKHNYKNEAALVAQQQQSIINHIQSLDNQVRIIGQSRLLGNFITVSSANITKEQLQQISGVTAVNEVVRTTSLAQNNKSYTLSNQQRSEAVSEEIVMMEPLTGSSDAGAGATVAIISTGIDYTSSFFGGSGEYGDDGDPETPPLAGSYMEAFENGAVGPTIPAVEDDPTTPDVDESADAIPGYDGFPTDVVIGGKDFNSENYGEDANPIDQNLIGSHWSGWEYPTGMGTELASIVHQLAPSAKLFAYKVTNISPYSWDPTQFDVRSATSDYVMMAIEHALDPNEDGDTSDHVDIVLLDAGSGAAFFDPTAAGGAGGSTIVQNIIQRASALGMTIVTHAGAGGMQDLDGNDTEHRFRSWTSTEGAATNAITVGSAILSDNDTLSAADWSPLGPIRGSKALKPEVMAIANDIPVSKISNADPDAATKGMRTDAVSAAAKIAAAAAVVKGANPSLGPAEIKALLANTASERNIMEYATPESAMAELLLIGHGLTDVEAAISSPVIVWEKSSYQPYVQFGFHEVGEQKRVTKYITLRNLSDSAQTYNMSYMMNGEKAAHDALEINYPASVNVPANSSVEVAIEVNIDGTMLPEWPLQSTADYTPENLKSTEVNGYFTLTSEGNPEINVGWMIQARNETTIDKMAVATEWPIYKGWNEELGGTEWGALTWAEQYYPDGEWGNKTYRALSSSFVNESQSATTFEAYPIFQFNTNEPVGKENTAGHKIRAVGGGLYDEAMCSSGKKLSIAVNFFQPANVALANYMDKIGAPLFFYDLFHEQIVLDNGANEAFNGINIWDEAQVINQPFVQLNSQGQPATFYIDYNKEYDWTNPTGRYTESKLPVRFSNDGTNVVSEICIDEMYHHELDSVEDFDQNLGFHLETDRDAIRDKGEPIVQFNPVKGGYFAEEEVCQTGWLGTWCEVVTVDKSVRIGFGNTSEENPLETAELSHAYTAAPGEEVTIAAAKVDLFGGPKGEFMVISTDDNFFERGFVDFDDEDGAVHADVRGGQKFSVDEDAEMGTVVGQIKLDTAGFFAFGDSEWTPHELHIMNVIPGSPFAINQETHELYIANPDAIDYENQTMYEVQVMAQQGNGTGTPQMVTVYVKDINDVAPEVMAEAAAAVVIPKVMVSGDNATSFSFDIAGVFVEAEGNALTYSVSAPGLTGVSINGTTVSGTIAEAGNYVVTVTASDGVNETSADFSVSAEEADTGSSGGSMGGILAILAGLVAFRRRH</sequence>
<evidence type="ECO:0000259" key="7">
    <source>
        <dbReference type="PROSITE" id="PS50268"/>
    </source>
</evidence>
<evidence type="ECO:0000256" key="6">
    <source>
        <dbReference type="SAM" id="SignalP"/>
    </source>
</evidence>
<reference evidence="8 9" key="1">
    <citation type="submission" date="2023-03" db="EMBL/GenBank/DDBJ databases">
        <title>Thalassotalea loyana LMG 22536T draft genome sequence.</title>
        <authorList>
            <person name="Sawabe T."/>
        </authorList>
    </citation>
    <scope>NUCLEOTIDE SEQUENCE [LARGE SCALE GENOMIC DNA]</scope>
    <source>
        <strain evidence="8 9">LMG 22536</strain>
    </source>
</reference>
<comment type="similarity">
    <text evidence="1 5">Belongs to the peptidase S8 family.</text>
</comment>
<protein>
    <recommendedName>
        <fullName evidence="7">Cadherin domain-containing protein</fullName>
    </recommendedName>
</protein>
<dbReference type="PROSITE" id="PS50268">
    <property type="entry name" value="CADHERIN_2"/>
    <property type="match status" value="1"/>
</dbReference>
<dbReference type="RefSeq" id="WP_284295948.1">
    <property type="nucleotide sequence ID" value="NZ_BSSV01000001.1"/>
</dbReference>
<organism evidence="8 9">
    <name type="scientific">Thalassotalea loyana</name>
    <dbReference type="NCBI Taxonomy" id="280483"/>
    <lineage>
        <taxon>Bacteria</taxon>
        <taxon>Pseudomonadati</taxon>
        <taxon>Pseudomonadota</taxon>
        <taxon>Gammaproteobacteria</taxon>
        <taxon>Alteromonadales</taxon>
        <taxon>Colwelliaceae</taxon>
        <taxon>Thalassotalea</taxon>
    </lineage>
</organism>
<evidence type="ECO:0000313" key="8">
    <source>
        <dbReference type="EMBL" id="GLX84388.1"/>
    </source>
</evidence>
<dbReference type="SMART" id="SM00112">
    <property type="entry name" value="CA"/>
    <property type="match status" value="1"/>
</dbReference>
<evidence type="ECO:0000256" key="2">
    <source>
        <dbReference type="ARBA" id="ARBA00022670"/>
    </source>
</evidence>
<feature type="chain" id="PRO_5047283377" description="Cadherin domain-containing protein" evidence="6">
    <location>
        <begin position="24"/>
        <end position="1285"/>
    </location>
</feature>
<feature type="signal peptide" evidence="6">
    <location>
        <begin position="1"/>
        <end position="23"/>
    </location>
</feature>
<gene>
    <name evidence="8" type="ORF">tloyanaT_06400</name>
</gene>
<feature type="domain" description="Cadherin" evidence="7">
    <location>
        <begin position="1058"/>
        <end position="1167"/>
    </location>
</feature>
<dbReference type="SUPFAM" id="SSF52743">
    <property type="entry name" value="Subtilisin-like"/>
    <property type="match status" value="1"/>
</dbReference>